<evidence type="ECO:0000313" key="6">
    <source>
        <dbReference type="EMBL" id="TPR05288.1"/>
    </source>
</evidence>
<sequence>MSTNPNPINIEIAIIGSGLIGTLLALGLLNIPIPNTTKDPQSTNEGGKSTSLSIKIYEQSPTAHELGAGIGFTACARKCMALMDPRIAECVARVATLNGEPEDPDYCMRFVDGFRTYTEGDCSGTMSKGDAEEGIGVDVRGVGSDRFLEEVMKLMPEGAVEYSKRVEGYEYLPSGRIQLGFSDGGRVECDLVLACDGIKSLIRTHLYPQSKPQYTHQFAFRGLVPMATAIKKLGRYRALRQHMHCGPRAHVLHFPVAKQQLMNVVAFVQDPNDWTHAGMTAPARKSEVVEAFKEWGPFVRAVIDLLPEELDKWAVFDTFDSPVPKYAERRVALVGDAAHASSPHHGAGAGMGVEDALALVTAIKRAREDVDRGTEVNGALEAAVRAYSRVRYERSQWLVRSSREVGWTYEWMSEDVGADMDRAFADIKKRSYQVWHFDVEAMVAEVERQYRWCLWN</sequence>
<evidence type="ECO:0000256" key="2">
    <source>
        <dbReference type="ARBA" id="ARBA00022827"/>
    </source>
</evidence>
<dbReference type="GO" id="GO:0016491">
    <property type="term" value="F:oxidoreductase activity"/>
    <property type="evidence" value="ECO:0007669"/>
    <property type="project" value="UniProtKB-KW"/>
</dbReference>
<dbReference type="PANTHER" id="PTHR46720">
    <property type="entry name" value="HYDROXYLASE, PUTATIVE (AFU_ORTHOLOGUE AFUA_3G01460)-RELATED"/>
    <property type="match status" value="1"/>
</dbReference>
<dbReference type="VEuPathDB" id="FungiDB:M747DRAFT_322958"/>
<evidence type="ECO:0000256" key="4">
    <source>
        <dbReference type="SAM" id="Phobius"/>
    </source>
</evidence>
<protein>
    <submittedName>
        <fullName evidence="6">Glycine--tRNA ligase</fullName>
    </submittedName>
</protein>
<gene>
    <name evidence="6" type="ORF">CAN33_0033985</name>
</gene>
<keyword evidence="6" id="KW-0436">Ligase</keyword>
<keyword evidence="4" id="KW-1133">Transmembrane helix</keyword>
<dbReference type="SUPFAM" id="SSF51905">
    <property type="entry name" value="FAD/NAD(P)-binding domain"/>
    <property type="match status" value="1"/>
</dbReference>
<dbReference type="Proteomes" id="UP000197666">
    <property type="component" value="Unassembled WGS sequence"/>
</dbReference>
<feature type="domain" description="FAD-binding" evidence="5">
    <location>
        <begin position="186"/>
        <end position="364"/>
    </location>
</feature>
<keyword evidence="1" id="KW-0285">Flavoprotein</keyword>
<evidence type="ECO:0000313" key="7">
    <source>
        <dbReference type="Proteomes" id="UP000197666"/>
    </source>
</evidence>
<reference evidence="7" key="1">
    <citation type="submission" date="2018-10" db="EMBL/GenBank/DDBJ databases">
        <title>FDA dAtabase for Regulatory Grade micrObial Sequences (FDA-ARGOS): Supporting development and validation of Infectious Disease Dx tests.</title>
        <authorList>
            <person name="Kerrigan L."/>
            <person name="Tallon L."/>
            <person name="Sadzewicz L."/>
            <person name="Sengamalay N."/>
            <person name="Ott S."/>
            <person name="Godinez A."/>
            <person name="Nagaraj S."/>
            <person name="Vavikolanu K."/>
            <person name="Nadendla S."/>
            <person name="George J."/>
            <person name="Sichtig H."/>
        </authorList>
    </citation>
    <scope>NUCLEOTIDE SEQUENCE [LARGE SCALE GENOMIC DNA]</scope>
    <source>
        <strain evidence="7">FDAARGOS_311</strain>
    </source>
</reference>
<dbReference type="Gene3D" id="3.50.50.60">
    <property type="entry name" value="FAD/NAD(P)-binding domain"/>
    <property type="match status" value="1"/>
</dbReference>
<accession>A0A505HZY4</accession>
<dbReference type="SUPFAM" id="SSF54373">
    <property type="entry name" value="FAD-linked reductases, C-terminal domain"/>
    <property type="match status" value="1"/>
</dbReference>
<organism evidence="6 7">
    <name type="scientific">Aspergillus niger</name>
    <dbReference type="NCBI Taxonomy" id="5061"/>
    <lineage>
        <taxon>Eukaryota</taxon>
        <taxon>Fungi</taxon>
        <taxon>Dikarya</taxon>
        <taxon>Ascomycota</taxon>
        <taxon>Pezizomycotina</taxon>
        <taxon>Eurotiomycetes</taxon>
        <taxon>Eurotiomycetidae</taxon>
        <taxon>Eurotiales</taxon>
        <taxon>Aspergillaceae</taxon>
        <taxon>Aspergillus</taxon>
        <taxon>Aspergillus subgen. Circumdati</taxon>
    </lineage>
</organism>
<name>A0A505HZY4_ASPNG</name>
<evidence type="ECO:0000259" key="5">
    <source>
        <dbReference type="Pfam" id="PF01494"/>
    </source>
</evidence>
<keyword evidence="2" id="KW-0274">FAD</keyword>
<keyword evidence="3" id="KW-0560">Oxidoreductase</keyword>
<proteinExistence type="predicted"/>
<dbReference type="GO" id="GO:0016874">
    <property type="term" value="F:ligase activity"/>
    <property type="evidence" value="ECO:0007669"/>
    <property type="project" value="UniProtKB-KW"/>
</dbReference>
<dbReference type="InterPro" id="IPR051104">
    <property type="entry name" value="FAD_monoxygenase"/>
</dbReference>
<dbReference type="InterPro" id="IPR036188">
    <property type="entry name" value="FAD/NAD-bd_sf"/>
</dbReference>
<dbReference type="AlphaFoldDB" id="A0A505HZY4"/>
<dbReference type="PANTHER" id="PTHR46720:SF3">
    <property type="entry name" value="FAD-BINDING DOMAIN-CONTAINING PROTEIN-RELATED"/>
    <property type="match status" value="1"/>
</dbReference>
<comment type="caution">
    <text evidence="6">The sequence shown here is derived from an EMBL/GenBank/DDBJ whole genome shotgun (WGS) entry which is preliminary data.</text>
</comment>
<dbReference type="InterPro" id="IPR002938">
    <property type="entry name" value="FAD-bd"/>
</dbReference>
<feature type="transmembrane region" description="Helical" evidence="4">
    <location>
        <begin position="12"/>
        <end position="33"/>
    </location>
</feature>
<dbReference type="VEuPathDB" id="FungiDB:ASPNIDRAFT2_1150345"/>
<dbReference type="VEuPathDB" id="FungiDB:An11g05130"/>
<dbReference type="GO" id="GO:0071949">
    <property type="term" value="F:FAD binding"/>
    <property type="evidence" value="ECO:0007669"/>
    <property type="project" value="InterPro"/>
</dbReference>
<evidence type="ECO:0000256" key="1">
    <source>
        <dbReference type="ARBA" id="ARBA00022630"/>
    </source>
</evidence>
<keyword evidence="4" id="KW-0812">Transmembrane</keyword>
<dbReference type="PRINTS" id="PR00420">
    <property type="entry name" value="RNGMNOXGNASE"/>
</dbReference>
<dbReference type="VEuPathDB" id="FungiDB:ATCC64974_40620"/>
<dbReference type="GO" id="GO:0044550">
    <property type="term" value="P:secondary metabolite biosynthetic process"/>
    <property type="evidence" value="ECO:0007669"/>
    <property type="project" value="TreeGrafter"/>
</dbReference>
<dbReference type="Pfam" id="PF01494">
    <property type="entry name" value="FAD_binding_3"/>
    <property type="match status" value="1"/>
</dbReference>
<evidence type="ECO:0000256" key="3">
    <source>
        <dbReference type="ARBA" id="ARBA00023002"/>
    </source>
</evidence>
<dbReference type="EMBL" id="NKJJ02000002">
    <property type="protein sequence ID" value="TPR05288.1"/>
    <property type="molecule type" value="Genomic_DNA"/>
</dbReference>
<keyword evidence="4" id="KW-0472">Membrane</keyword>